<sequence>MSAAPRTAAAPAARTTAPAPRTPDAHRTGPAGPGAAERRDRNLRTLRRYFTLLAARDIDTWIGLWAEDCEVRMPYSAGDLPAVIEGREALHAFYAGQAAAYTRLEYPDTELHPLDDPARALARWYPRAELADGRVYRNHNIGLFEFTEDGLIHRFTEYFNPGFFTAETDAEGTVPAAPDAPAAPAS</sequence>
<reference evidence="4" key="1">
    <citation type="journal article" date="2019" name="Int. J. Syst. Evol. Microbiol.">
        <title>The Global Catalogue of Microorganisms (GCM) 10K type strain sequencing project: providing services to taxonomists for standard genome sequencing and annotation.</title>
        <authorList>
            <consortium name="The Broad Institute Genomics Platform"/>
            <consortium name="The Broad Institute Genome Sequencing Center for Infectious Disease"/>
            <person name="Wu L."/>
            <person name="Ma J."/>
        </authorList>
    </citation>
    <scope>NUCLEOTIDE SEQUENCE [LARGE SCALE GENOMIC DNA]</scope>
    <source>
        <strain evidence="4">PCU 347</strain>
    </source>
</reference>
<gene>
    <name evidence="3" type="ORF">ACFPC0_24940</name>
</gene>
<feature type="region of interest" description="Disordered" evidence="1">
    <location>
        <begin position="1"/>
        <end position="38"/>
    </location>
</feature>
<feature type="domain" description="SnoaL-like" evidence="2">
    <location>
        <begin position="46"/>
        <end position="154"/>
    </location>
</feature>
<organism evidence="3 4">
    <name type="scientific">Streptomyces andamanensis</name>
    <dbReference type="NCBI Taxonomy" id="1565035"/>
    <lineage>
        <taxon>Bacteria</taxon>
        <taxon>Bacillati</taxon>
        <taxon>Actinomycetota</taxon>
        <taxon>Actinomycetes</taxon>
        <taxon>Kitasatosporales</taxon>
        <taxon>Streptomycetaceae</taxon>
        <taxon>Streptomyces</taxon>
    </lineage>
</organism>
<accession>A0ABV8TJV1</accession>
<dbReference type="Gene3D" id="3.10.450.50">
    <property type="match status" value="1"/>
</dbReference>
<name>A0ABV8TJV1_9ACTN</name>
<dbReference type="SUPFAM" id="SSF54427">
    <property type="entry name" value="NTF2-like"/>
    <property type="match status" value="1"/>
</dbReference>
<evidence type="ECO:0000259" key="2">
    <source>
        <dbReference type="Pfam" id="PF12680"/>
    </source>
</evidence>
<evidence type="ECO:0000313" key="4">
    <source>
        <dbReference type="Proteomes" id="UP001595824"/>
    </source>
</evidence>
<comment type="caution">
    <text evidence="3">The sequence shown here is derived from an EMBL/GenBank/DDBJ whole genome shotgun (WGS) entry which is preliminary data.</text>
</comment>
<proteinExistence type="predicted"/>
<dbReference type="Proteomes" id="UP001595824">
    <property type="component" value="Unassembled WGS sequence"/>
</dbReference>
<dbReference type="Pfam" id="PF12680">
    <property type="entry name" value="SnoaL_2"/>
    <property type="match status" value="1"/>
</dbReference>
<dbReference type="InterPro" id="IPR032710">
    <property type="entry name" value="NTF2-like_dom_sf"/>
</dbReference>
<feature type="compositionally biased region" description="Low complexity" evidence="1">
    <location>
        <begin position="1"/>
        <end position="19"/>
    </location>
</feature>
<evidence type="ECO:0000313" key="3">
    <source>
        <dbReference type="EMBL" id="MFC4330973.1"/>
    </source>
</evidence>
<dbReference type="RefSeq" id="WP_381742083.1">
    <property type="nucleotide sequence ID" value="NZ_JBHSDP010000024.1"/>
</dbReference>
<evidence type="ECO:0000256" key="1">
    <source>
        <dbReference type="SAM" id="MobiDB-lite"/>
    </source>
</evidence>
<dbReference type="EMBL" id="JBHSDP010000024">
    <property type="protein sequence ID" value="MFC4330973.1"/>
    <property type="molecule type" value="Genomic_DNA"/>
</dbReference>
<dbReference type="InterPro" id="IPR037401">
    <property type="entry name" value="SnoaL-like"/>
</dbReference>
<protein>
    <submittedName>
        <fullName evidence="3">Nuclear transport factor 2 family protein</fullName>
    </submittedName>
</protein>
<keyword evidence="4" id="KW-1185">Reference proteome</keyword>